<keyword evidence="7 17" id="KW-0378">Hydrolase</keyword>
<dbReference type="EC" id="3.2.1.18" evidence="17"/>
<evidence type="ECO:0000256" key="9">
    <source>
        <dbReference type="ARBA" id="ARBA00022844"/>
    </source>
</evidence>
<comment type="cofactor">
    <cofactor evidence="1 17">
        <name>Ca(2+)</name>
        <dbReference type="ChEBI" id="CHEBI:29108"/>
    </cofactor>
</comment>
<evidence type="ECO:0000256" key="8">
    <source>
        <dbReference type="ARBA" id="ARBA00022837"/>
    </source>
</evidence>
<reference evidence="18" key="2">
    <citation type="journal article" name="Viruses">
        <title>Divergent Influenza-Like Viruses of Amphibians and Fish Support an Ancient Evolutionary Association.</title>
        <authorList>
            <person name="Parry R."/>
            <person name="Wille M."/>
            <person name="Turnbull O.M.H."/>
            <person name="Geoghegan J.L."/>
            <person name="Holmes E.C."/>
        </authorList>
    </citation>
    <scope>NUCLEOTIDE SEQUENCE</scope>
    <source>
        <strain evidence="18">CSILV/FIRA</strain>
    </source>
</reference>
<evidence type="ECO:0000256" key="17">
    <source>
        <dbReference type="RuleBase" id="RU361252"/>
    </source>
</evidence>
<keyword evidence="9 17" id="KW-0946">Virion</keyword>
<comment type="function">
    <text evidence="17">Catalyzes the removal of terminal sialic acid residues from viral and cellular glycoconjugates.</text>
</comment>
<comment type="subunit">
    <text evidence="3 17">Homotetramer.</text>
</comment>
<keyword evidence="6 17" id="KW-0479">Metal-binding</keyword>
<evidence type="ECO:0000256" key="1">
    <source>
        <dbReference type="ARBA" id="ARBA00001913"/>
    </source>
</evidence>
<proteinExistence type="inferred from homology"/>
<name>A0A866W0A4_9ORTO</name>
<evidence type="ECO:0000256" key="11">
    <source>
        <dbReference type="ARBA" id="ARBA00022968"/>
    </source>
</evidence>
<evidence type="ECO:0000256" key="2">
    <source>
        <dbReference type="ARBA" id="ARBA00004597"/>
    </source>
</evidence>
<evidence type="ECO:0000256" key="4">
    <source>
        <dbReference type="ARBA" id="ARBA00022511"/>
    </source>
</evidence>
<dbReference type="GO" id="GO:0004308">
    <property type="term" value="F:exo-alpha-sialidase activity"/>
    <property type="evidence" value="ECO:0007669"/>
    <property type="project" value="UniProtKB-UniRule"/>
</dbReference>
<evidence type="ECO:0000256" key="7">
    <source>
        <dbReference type="ARBA" id="ARBA00022801"/>
    </source>
</evidence>
<evidence type="ECO:0000256" key="6">
    <source>
        <dbReference type="ARBA" id="ARBA00022723"/>
    </source>
</evidence>
<keyword evidence="4 17" id="KW-1032">Host cell membrane</keyword>
<comment type="catalytic activity">
    <reaction evidence="17">
        <text>Hydrolysis of alpha-(2-&gt;3)-, alpha-(2-&gt;6)-, alpha-(2-&gt;8)- glycosidic linkages of terminal sialic acid residues in oligosaccharides, glycoproteins, glycolipids, colominic acid and synthetic substrates.</text>
        <dbReference type="EC" id="3.2.1.18"/>
    </reaction>
</comment>
<dbReference type="GO" id="GO:0055036">
    <property type="term" value="C:virion membrane"/>
    <property type="evidence" value="ECO:0007669"/>
    <property type="project" value="UniProtKB-SubCell"/>
</dbReference>
<evidence type="ECO:0000313" key="18">
    <source>
        <dbReference type="EMBL" id="QOE76829.1"/>
    </source>
</evidence>
<keyword evidence="8 17" id="KW-0106">Calcium</keyword>
<keyword evidence="14" id="KW-1015">Disulfide bond</keyword>
<protein>
    <recommendedName>
        <fullName evidence="17">Neuraminidase</fullName>
        <ecNumber evidence="17">3.2.1.18</ecNumber>
    </recommendedName>
</protein>
<evidence type="ECO:0000256" key="12">
    <source>
        <dbReference type="ARBA" id="ARBA00022989"/>
    </source>
</evidence>
<evidence type="ECO:0000256" key="14">
    <source>
        <dbReference type="ARBA" id="ARBA00023157"/>
    </source>
</evidence>
<dbReference type="InterPro" id="IPR036278">
    <property type="entry name" value="Sialidase_sf"/>
</dbReference>
<dbReference type="EMBL" id="MT926406">
    <property type="protein sequence ID" value="QOE76829.1"/>
    <property type="molecule type" value="Viral_cRNA"/>
</dbReference>
<comment type="PTM">
    <text evidence="17">N-glycosylated.</text>
</comment>
<keyword evidence="12" id="KW-1133">Transmembrane helix</keyword>
<dbReference type="GO" id="GO:0016020">
    <property type="term" value="C:membrane"/>
    <property type="evidence" value="ECO:0007669"/>
    <property type="project" value="InterPro"/>
</dbReference>
<sequence>MFIHEKQWKTILPTLSTTMLALQLGLVSYLVYFSTLSNSSNHTVSSHICHCNASSVHVTNVTSLNSTVIRETTIVREEKTSPSMRFPKLTCPGKKLRPVMMAPGSRYSKTGIIQVVREPFVSCSLTECRMFALGHTVMMASAYNGTTNGDRGKHRQLISTRLGTPLTVYSDVHMQGWSGSACHDGIEWLYLAAYGPDQDATVTIKYGKQYTDSYKSYAGDILRLQESECVCLLGKCVAMVTDGGSTSVARFLVIEKGKIKSVITTSGRTKMSEECSCSPRTNTSIICACRDNNYSDQRPVVEVDLVAETAETHLSCMETRFDVPRGADGPVTTCDTDNGQSGGVKGGFGIIRKADGVEEFVFTRTTSTSARTGMEGFHTKTHPWIKQGALTKIGLLVDNGVPTGYHTGVEIPGNECDTMCITIEHLRGNKQWNNAGMSLHCWMEPGADWPIEDGVDINILPPDL</sequence>
<dbReference type="GO" id="GO:0046872">
    <property type="term" value="F:metal ion binding"/>
    <property type="evidence" value="ECO:0007669"/>
    <property type="project" value="UniProtKB-KW"/>
</dbReference>
<dbReference type="Pfam" id="PF00064">
    <property type="entry name" value="Neur"/>
    <property type="match status" value="1"/>
</dbReference>
<reference evidence="18" key="1">
    <citation type="submission" date="2020-08" db="EMBL/GenBank/DDBJ databases">
        <authorList>
            <person name="Parry R.H."/>
            <person name="Wille M."/>
            <person name="Geoghegan J.L."/>
            <person name="Turnbull O.M.H."/>
            <person name="Holmes E.C."/>
        </authorList>
    </citation>
    <scope>NUCLEOTIDE SEQUENCE</scope>
    <source>
        <strain evidence="18">CSILV/FIRA</strain>
    </source>
</reference>
<dbReference type="SUPFAM" id="SSF50939">
    <property type="entry name" value="Sialidases"/>
    <property type="match status" value="1"/>
</dbReference>
<keyword evidence="15 17" id="KW-0325">Glycoprotein</keyword>
<keyword evidence="16 17" id="KW-0326">Glycosidase</keyword>
<dbReference type="GO" id="GO:0020002">
    <property type="term" value="C:host cell plasma membrane"/>
    <property type="evidence" value="ECO:0007669"/>
    <property type="project" value="UniProtKB-SubCell"/>
</dbReference>
<gene>
    <name evidence="17 18" type="primary">NA</name>
</gene>
<organism evidence="18">
    <name type="scientific">Chum salmon influenza-like virus</name>
    <dbReference type="NCBI Taxonomy" id="2777032"/>
    <lineage>
        <taxon>Viruses</taxon>
        <taxon>Riboviria</taxon>
        <taxon>Orthornavirae</taxon>
        <taxon>Negarnaviricota</taxon>
        <taxon>Polyploviricotina</taxon>
        <taxon>Insthoviricetes</taxon>
        <taxon>Articulavirales</taxon>
        <taxon>Orthomyxoviridae</taxon>
    </lineage>
</organism>
<comment type="subcellular location">
    <subcellularLocation>
        <location evidence="2">Host membrane</location>
        <topology evidence="2">Single-pass type II membrane protein</topology>
    </subcellularLocation>
    <subcellularLocation>
        <location evidence="17">Virion membrane</location>
    </subcellularLocation>
    <subcellularLocation>
        <location evidence="17">Host apical cell membrane</location>
        <topology evidence="17">Single-pass type II membrane protein</topology>
    </subcellularLocation>
</comment>
<evidence type="ECO:0000256" key="10">
    <source>
        <dbReference type="ARBA" id="ARBA00022870"/>
    </source>
</evidence>
<evidence type="ECO:0000256" key="13">
    <source>
        <dbReference type="ARBA" id="ARBA00023136"/>
    </source>
</evidence>
<dbReference type="InterPro" id="IPR001860">
    <property type="entry name" value="Glyco_hydro_34"/>
</dbReference>
<accession>A0A866W0A4</accession>
<evidence type="ECO:0000256" key="3">
    <source>
        <dbReference type="ARBA" id="ARBA00011881"/>
    </source>
</evidence>
<dbReference type="Gene3D" id="2.120.10.10">
    <property type="match status" value="1"/>
</dbReference>
<keyword evidence="11" id="KW-0735">Signal-anchor</keyword>
<evidence type="ECO:0000256" key="5">
    <source>
        <dbReference type="ARBA" id="ARBA00022692"/>
    </source>
</evidence>
<evidence type="ECO:0000256" key="16">
    <source>
        <dbReference type="ARBA" id="ARBA00023295"/>
    </source>
</evidence>
<keyword evidence="5" id="KW-0812">Transmembrane</keyword>
<keyword evidence="13" id="KW-0472">Membrane</keyword>
<evidence type="ECO:0000256" key="15">
    <source>
        <dbReference type="ARBA" id="ARBA00023180"/>
    </source>
</evidence>
<dbReference type="GO" id="GO:0005975">
    <property type="term" value="P:carbohydrate metabolic process"/>
    <property type="evidence" value="ECO:0007669"/>
    <property type="project" value="UniProtKB-UniRule"/>
</dbReference>
<comment type="similarity">
    <text evidence="17">Belongs to the glycosyl hydrolase 34 family.</text>
</comment>
<keyword evidence="10 17" id="KW-1043">Host membrane</keyword>